<reference evidence="1" key="2">
    <citation type="submission" date="2023-06" db="EMBL/GenBank/DDBJ databases">
        <authorList>
            <person name="Ma L."/>
            <person name="Liu K.-W."/>
            <person name="Li Z."/>
            <person name="Hsiao Y.-Y."/>
            <person name="Qi Y."/>
            <person name="Fu T."/>
            <person name="Tang G."/>
            <person name="Zhang D."/>
            <person name="Sun W.-H."/>
            <person name="Liu D.-K."/>
            <person name="Li Y."/>
            <person name="Chen G.-Z."/>
            <person name="Liu X.-D."/>
            <person name="Liao X.-Y."/>
            <person name="Jiang Y.-T."/>
            <person name="Yu X."/>
            <person name="Hao Y."/>
            <person name="Huang J."/>
            <person name="Zhao X.-W."/>
            <person name="Ke S."/>
            <person name="Chen Y.-Y."/>
            <person name="Wu W.-L."/>
            <person name="Hsu J.-L."/>
            <person name="Lin Y.-F."/>
            <person name="Huang M.-D."/>
            <person name="Li C.-Y."/>
            <person name="Huang L."/>
            <person name="Wang Z.-W."/>
            <person name="Zhao X."/>
            <person name="Zhong W.-Y."/>
            <person name="Peng D.-H."/>
            <person name="Ahmad S."/>
            <person name="Lan S."/>
            <person name="Zhang J.-S."/>
            <person name="Tsai W.-C."/>
            <person name="Van De Peer Y."/>
            <person name="Liu Z.-J."/>
        </authorList>
    </citation>
    <scope>NUCLEOTIDE SEQUENCE</scope>
    <source>
        <strain evidence="1">CP</strain>
        <tissue evidence="1">Leaves</tissue>
    </source>
</reference>
<dbReference type="SUPFAM" id="SSF56219">
    <property type="entry name" value="DNase I-like"/>
    <property type="match status" value="1"/>
</dbReference>
<sequence>MVSGDFNEVCYSSEKQGGRPIHSRRANKFNRMISKELLMDLKATGQAFSWSNQQSNRIVCRLDRTLGNSRWLQECPEGYFHYHSQGISDHAAMEVFPVPVLLTGSTPFKYYKMWEEHPDFLNTVQRAWNIYVPGSAMFQLASKLTNTKKKLKYWNWNVFGPIQRSLQERKRALSKVQELLSTDPLNHQLIEREEESRQSFMEALRVEEIFVRQKSRENWLKAGDSNTKFFYSSIAQRKSRNSIRRL</sequence>
<dbReference type="AlphaFoldDB" id="A0AAV9DPT0"/>
<accession>A0AAV9DPT0</accession>
<gene>
    <name evidence="1" type="ORF">QJS10_CPB12g00807</name>
</gene>
<dbReference type="InterPro" id="IPR036691">
    <property type="entry name" value="Endo/exonu/phosph_ase_sf"/>
</dbReference>
<evidence type="ECO:0008006" key="3">
    <source>
        <dbReference type="Google" id="ProtNLM"/>
    </source>
</evidence>
<dbReference type="PANTHER" id="PTHR33710:SF64">
    <property type="entry name" value="ENDONUCLEASE_EXONUCLEASE_PHOSPHATASE DOMAIN-CONTAINING PROTEIN"/>
    <property type="match status" value="1"/>
</dbReference>
<organism evidence="1 2">
    <name type="scientific">Acorus calamus</name>
    <name type="common">Sweet flag</name>
    <dbReference type="NCBI Taxonomy" id="4465"/>
    <lineage>
        <taxon>Eukaryota</taxon>
        <taxon>Viridiplantae</taxon>
        <taxon>Streptophyta</taxon>
        <taxon>Embryophyta</taxon>
        <taxon>Tracheophyta</taxon>
        <taxon>Spermatophyta</taxon>
        <taxon>Magnoliopsida</taxon>
        <taxon>Liliopsida</taxon>
        <taxon>Acoraceae</taxon>
        <taxon>Acorus</taxon>
    </lineage>
</organism>
<reference evidence="1" key="1">
    <citation type="journal article" date="2023" name="Nat. Commun.">
        <title>Diploid and tetraploid genomes of Acorus and the evolution of monocots.</title>
        <authorList>
            <person name="Ma L."/>
            <person name="Liu K.W."/>
            <person name="Li Z."/>
            <person name="Hsiao Y.Y."/>
            <person name="Qi Y."/>
            <person name="Fu T."/>
            <person name="Tang G.D."/>
            <person name="Zhang D."/>
            <person name="Sun W.H."/>
            <person name="Liu D.K."/>
            <person name="Li Y."/>
            <person name="Chen G.Z."/>
            <person name="Liu X.D."/>
            <person name="Liao X.Y."/>
            <person name="Jiang Y.T."/>
            <person name="Yu X."/>
            <person name="Hao Y."/>
            <person name="Huang J."/>
            <person name="Zhao X.W."/>
            <person name="Ke S."/>
            <person name="Chen Y.Y."/>
            <person name="Wu W.L."/>
            <person name="Hsu J.L."/>
            <person name="Lin Y.F."/>
            <person name="Huang M.D."/>
            <person name="Li C.Y."/>
            <person name="Huang L."/>
            <person name="Wang Z.W."/>
            <person name="Zhao X."/>
            <person name="Zhong W.Y."/>
            <person name="Peng D.H."/>
            <person name="Ahmad S."/>
            <person name="Lan S."/>
            <person name="Zhang J.S."/>
            <person name="Tsai W.C."/>
            <person name="Van de Peer Y."/>
            <person name="Liu Z.J."/>
        </authorList>
    </citation>
    <scope>NUCLEOTIDE SEQUENCE</scope>
    <source>
        <strain evidence="1">CP</strain>
    </source>
</reference>
<keyword evidence="2" id="KW-1185">Reference proteome</keyword>
<dbReference type="Gene3D" id="3.60.10.10">
    <property type="entry name" value="Endonuclease/exonuclease/phosphatase"/>
    <property type="match status" value="1"/>
</dbReference>
<proteinExistence type="predicted"/>
<dbReference type="PANTHER" id="PTHR33710">
    <property type="entry name" value="BNAC02G09200D PROTEIN"/>
    <property type="match status" value="1"/>
</dbReference>
<protein>
    <recommendedName>
        <fullName evidence="3">Endonuclease/exonuclease/phosphatase</fullName>
    </recommendedName>
</protein>
<evidence type="ECO:0000313" key="1">
    <source>
        <dbReference type="EMBL" id="KAK1302941.1"/>
    </source>
</evidence>
<comment type="caution">
    <text evidence="1">The sequence shown here is derived from an EMBL/GenBank/DDBJ whole genome shotgun (WGS) entry which is preliminary data.</text>
</comment>
<dbReference type="EMBL" id="JAUJYO010000012">
    <property type="protein sequence ID" value="KAK1302941.1"/>
    <property type="molecule type" value="Genomic_DNA"/>
</dbReference>
<evidence type="ECO:0000313" key="2">
    <source>
        <dbReference type="Proteomes" id="UP001180020"/>
    </source>
</evidence>
<name>A0AAV9DPT0_ACOCL</name>
<dbReference type="Proteomes" id="UP001180020">
    <property type="component" value="Unassembled WGS sequence"/>
</dbReference>